<comment type="caution">
    <text evidence="5">The sequence shown here is derived from an EMBL/GenBank/DDBJ whole genome shotgun (WGS) entry which is preliminary data.</text>
</comment>
<protein>
    <submittedName>
        <fullName evidence="5">NUDIX hydrolase</fullName>
    </submittedName>
</protein>
<evidence type="ECO:0000256" key="2">
    <source>
        <dbReference type="ARBA" id="ARBA00022801"/>
    </source>
</evidence>
<dbReference type="InterPro" id="IPR020476">
    <property type="entry name" value="Nudix_hydrolase"/>
</dbReference>
<sequence length="140" mass="15227">MSATPTLAVLAVVVRGGEVLLVQRRNEPDAGLWGFPGGRLEYGETVEDGACRELLEETGITATAARFLELQEVIKPPLPGQDLPAFHYVLAGILCQYQYGEPVADDDALDACFVPFDTVFNARLPLCERVGDLLRKALKP</sequence>
<keyword evidence="6" id="KW-1185">Reference proteome</keyword>
<comment type="cofactor">
    <cofactor evidence="1">
        <name>Mg(2+)</name>
        <dbReference type="ChEBI" id="CHEBI:18420"/>
    </cofactor>
</comment>
<comment type="similarity">
    <text evidence="3">Belongs to the Nudix hydrolase family.</text>
</comment>
<reference evidence="5 6" key="1">
    <citation type="submission" date="2023-01" db="EMBL/GenBank/DDBJ databases">
        <authorList>
            <person name="Yoon J.-W."/>
        </authorList>
    </citation>
    <scope>NUCLEOTIDE SEQUENCE [LARGE SCALE GENOMIC DNA]</scope>
    <source>
        <strain evidence="5 6">KMU-50</strain>
    </source>
</reference>
<accession>A0ABT4W263</accession>
<evidence type="ECO:0000313" key="6">
    <source>
        <dbReference type="Proteomes" id="UP001528040"/>
    </source>
</evidence>
<organism evidence="5 6">
    <name type="scientific">Aliiroseovarius salicola</name>
    <dbReference type="NCBI Taxonomy" id="3009082"/>
    <lineage>
        <taxon>Bacteria</taxon>
        <taxon>Pseudomonadati</taxon>
        <taxon>Pseudomonadota</taxon>
        <taxon>Alphaproteobacteria</taxon>
        <taxon>Rhodobacterales</taxon>
        <taxon>Paracoccaceae</taxon>
        <taxon>Aliiroseovarius</taxon>
    </lineage>
</organism>
<dbReference type="PANTHER" id="PTHR43736">
    <property type="entry name" value="ADP-RIBOSE PYROPHOSPHATASE"/>
    <property type="match status" value="1"/>
</dbReference>
<dbReference type="InterPro" id="IPR000086">
    <property type="entry name" value="NUDIX_hydrolase_dom"/>
</dbReference>
<feature type="domain" description="Nudix hydrolase" evidence="4">
    <location>
        <begin position="4"/>
        <end position="138"/>
    </location>
</feature>
<dbReference type="InterPro" id="IPR015797">
    <property type="entry name" value="NUDIX_hydrolase-like_dom_sf"/>
</dbReference>
<keyword evidence="2 3" id="KW-0378">Hydrolase</keyword>
<dbReference type="GO" id="GO:0016787">
    <property type="term" value="F:hydrolase activity"/>
    <property type="evidence" value="ECO:0007669"/>
    <property type="project" value="UniProtKB-KW"/>
</dbReference>
<dbReference type="SUPFAM" id="SSF55811">
    <property type="entry name" value="Nudix"/>
    <property type="match status" value="1"/>
</dbReference>
<dbReference type="Gene3D" id="3.90.79.10">
    <property type="entry name" value="Nucleoside Triphosphate Pyrophosphohydrolase"/>
    <property type="match status" value="1"/>
</dbReference>
<dbReference type="PROSITE" id="PS51462">
    <property type="entry name" value="NUDIX"/>
    <property type="match status" value="1"/>
</dbReference>
<dbReference type="Pfam" id="PF00293">
    <property type="entry name" value="NUDIX"/>
    <property type="match status" value="1"/>
</dbReference>
<dbReference type="RefSeq" id="WP_271054312.1">
    <property type="nucleotide sequence ID" value="NZ_JAQIIO010000005.1"/>
</dbReference>
<evidence type="ECO:0000256" key="1">
    <source>
        <dbReference type="ARBA" id="ARBA00001946"/>
    </source>
</evidence>
<name>A0ABT4W263_9RHOB</name>
<dbReference type="Proteomes" id="UP001528040">
    <property type="component" value="Unassembled WGS sequence"/>
</dbReference>
<evidence type="ECO:0000256" key="3">
    <source>
        <dbReference type="RuleBase" id="RU003476"/>
    </source>
</evidence>
<gene>
    <name evidence="5" type="ORF">O2N63_10965</name>
</gene>
<dbReference type="EMBL" id="JAQIIO010000005">
    <property type="protein sequence ID" value="MDA5094604.1"/>
    <property type="molecule type" value="Genomic_DNA"/>
</dbReference>
<dbReference type="PRINTS" id="PR00502">
    <property type="entry name" value="NUDIXFAMILY"/>
</dbReference>
<proteinExistence type="inferred from homology"/>
<evidence type="ECO:0000313" key="5">
    <source>
        <dbReference type="EMBL" id="MDA5094604.1"/>
    </source>
</evidence>
<dbReference type="InterPro" id="IPR020084">
    <property type="entry name" value="NUDIX_hydrolase_CS"/>
</dbReference>
<dbReference type="PANTHER" id="PTHR43736:SF1">
    <property type="entry name" value="DIHYDRONEOPTERIN TRIPHOSPHATE DIPHOSPHATASE"/>
    <property type="match status" value="1"/>
</dbReference>
<evidence type="ECO:0000259" key="4">
    <source>
        <dbReference type="PROSITE" id="PS51462"/>
    </source>
</evidence>
<dbReference type="CDD" id="cd04673">
    <property type="entry name" value="NUDIX_ADPRase"/>
    <property type="match status" value="1"/>
</dbReference>
<dbReference type="PROSITE" id="PS00893">
    <property type="entry name" value="NUDIX_BOX"/>
    <property type="match status" value="1"/>
</dbReference>